<evidence type="ECO:0000256" key="2">
    <source>
        <dbReference type="ARBA" id="ARBA00023180"/>
    </source>
</evidence>
<protein>
    <recommendedName>
        <fullName evidence="5">GDSL esterase/lipase</fullName>
    </recommendedName>
</protein>
<dbReference type="InterPro" id="IPR001087">
    <property type="entry name" value="GDSL"/>
</dbReference>
<proteinExistence type="inferred from homology"/>
<evidence type="ECO:0000313" key="4">
    <source>
        <dbReference type="Proteomes" id="UP000030748"/>
    </source>
</evidence>
<dbReference type="Proteomes" id="UP000030748">
    <property type="component" value="Unassembled WGS sequence"/>
</dbReference>
<dbReference type="PANTHER" id="PTHR22835">
    <property type="entry name" value="ZINC FINGER FYVE DOMAIN CONTAINING PROTEIN"/>
    <property type="match status" value="1"/>
</dbReference>
<evidence type="ECO:0000313" key="3">
    <source>
        <dbReference type="EMBL" id="EYU38913.1"/>
    </source>
</evidence>
<evidence type="ECO:0000256" key="1">
    <source>
        <dbReference type="ARBA" id="ARBA00008668"/>
    </source>
</evidence>
<dbReference type="InterPro" id="IPR036514">
    <property type="entry name" value="SGNH_hydro_sf"/>
</dbReference>
<feature type="non-terminal residue" evidence="3">
    <location>
        <position position="1"/>
    </location>
</feature>
<dbReference type="GO" id="GO:0016788">
    <property type="term" value="F:hydrolase activity, acting on ester bonds"/>
    <property type="evidence" value="ECO:0007669"/>
    <property type="project" value="InterPro"/>
</dbReference>
<dbReference type="Pfam" id="PF00657">
    <property type="entry name" value="Lipase_GDSL"/>
    <property type="match status" value="1"/>
</dbReference>
<comment type="similarity">
    <text evidence="1">Belongs to the 'GDSL' lipolytic enzyme family.</text>
</comment>
<keyword evidence="4" id="KW-1185">Reference proteome</keyword>
<evidence type="ECO:0008006" key="5">
    <source>
        <dbReference type="Google" id="ProtNLM"/>
    </source>
</evidence>
<reference evidence="3 4" key="1">
    <citation type="journal article" date="2013" name="Proc. Natl. Acad. Sci. U.S.A.">
        <title>Fine-scale variation in meiotic recombination in Mimulus inferred from population shotgun sequencing.</title>
        <authorList>
            <person name="Hellsten U."/>
            <person name="Wright K.M."/>
            <person name="Jenkins J."/>
            <person name="Shu S."/>
            <person name="Yuan Y."/>
            <person name="Wessler S.R."/>
            <person name="Schmutz J."/>
            <person name="Willis J.H."/>
            <person name="Rokhsar D.S."/>
        </authorList>
    </citation>
    <scope>NUCLEOTIDE SEQUENCE [LARGE SCALE GENOMIC DNA]</scope>
    <source>
        <strain evidence="4">cv. DUN x IM62</strain>
    </source>
</reference>
<keyword evidence="2" id="KW-0325">Glycoprotein</keyword>
<dbReference type="PANTHER" id="PTHR22835:SF476">
    <property type="entry name" value="OS06G0160200 PROTEIN"/>
    <property type="match status" value="1"/>
</dbReference>
<dbReference type="Gene3D" id="3.40.50.1110">
    <property type="entry name" value="SGNH hydrolase"/>
    <property type="match status" value="1"/>
</dbReference>
<organism evidence="3 4">
    <name type="scientific">Erythranthe guttata</name>
    <name type="common">Yellow monkey flower</name>
    <name type="synonym">Mimulus guttatus</name>
    <dbReference type="NCBI Taxonomy" id="4155"/>
    <lineage>
        <taxon>Eukaryota</taxon>
        <taxon>Viridiplantae</taxon>
        <taxon>Streptophyta</taxon>
        <taxon>Embryophyta</taxon>
        <taxon>Tracheophyta</taxon>
        <taxon>Spermatophyta</taxon>
        <taxon>Magnoliopsida</taxon>
        <taxon>eudicotyledons</taxon>
        <taxon>Gunneridae</taxon>
        <taxon>Pentapetalae</taxon>
        <taxon>asterids</taxon>
        <taxon>lamiids</taxon>
        <taxon>Lamiales</taxon>
        <taxon>Phrymaceae</taxon>
        <taxon>Erythranthe</taxon>
    </lineage>
</organism>
<dbReference type="EMBL" id="KI630473">
    <property type="protein sequence ID" value="EYU38913.1"/>
    <property type="molecule type" value="Genomic_DNA"/>
</dbReference>
<gene>
    <name evidence="3" type="ORF">MIMGU_mgv1a0134771mg</name>
</gene>
<accession>A0A022RGI6</accession>
<sequence>VITQVSHEESDIDQWGCMFSFNNAVRDYISALKDSLQQARQEDLRGANVFYVDNHAIQLELYQNPTSHGLEHGITACCGYGGGSYNFDPQVFCGNTKEMNGQKVSASACGDPEKYVSWEGIHLTENANKIKASAILSGSYFDPQFSLNQLCDIQPIG</sequence>
<dbReference type="eggNOG" id="ENOG502QPIT">
    <property type="taxonomic scope" value="Eukaryota"/>
</dbReference>
<name>A0A022RGI6_ERYGU</name>
<dbReference type="STRING" id="4155.A0A022RGI6"/>
<dbReference type="AlphaFoldDB" id="A0A022RGI6"/>